<sequence length="255" mass="28391">MTEMNGNEAVSLLTIEHARELLQHHVARLNAEQYQIGRIISEVVDRRLAGVGSYESAMRQLGSAVRALSEGELGRAQAAARRFSEAVVLKYGTRRLGVLVRYGQKLRRQWEGAALDQLLMRVPGEDGYPREKPFPECTPEEVGRAVARDSMKAAGIVPRLDAYCVHLLREGIRKRFAEDSPASIKAFLREGRTHVTIKNVSVTELKMLAHAILDSTLPLDQAMYRETLPRREPSDALRPLTRPWSASGGELLGSP</sequence>
<gene>
    <name evidence="2" type="ORF">SYV04_37550</name>
</gene>
<keyword evidence="3" id="KW-1185">Reference proteome</keyword>
<protein>
    <recommendedName>
        <fullName evidence="4">DUF222 domain-containing protein</fullName>
    </recommendedName>
</protein>
<evidence type="ECO:0008006" key="4">
    <source>
        <dbReference type="Google" id="ProtNLM"/>
    </source>
</evidence>
<dbReference type="EMBL" id="JAXIVS010000018">
    <property type="protein sequence ID" value="MDY7232155.1"/>
    <property type="molecule type" value="Genomic_DNA"/>
</dbReference>
<evidence type="ECO:0000313" key="3">
    <source>
        <dbReference type="Proteomes" id="UP001291309"/>
    </source>
</evidence>
<dbReference type="RefSeq" id="WP_321550869.1">
    <property type="nucleotide sequence ID" value="NZ_JAXIVS010000018.1"/>
</dbReference>
<organism evidence="2 3">
    <name type="scientific">Hyalangium rubrum</name>
    <dbReference type="NCBI Taxonomy" id="3103134"/>
    <lineage>
        <taxon>Bacteria</taxon>
        <taxon>Pseudomonadati</taxon>
        <taxon>Myxococcota</taxon>
        <taxon>Myxococcia</taxon>
        <taxon>Myxococcales</taxon>
        <taxon>Cystobacterineae</taxon>
        <taxon>Archangiaceae</taxon>
        <taxon>Hyalangium</taxon>
    </lineage>
</organism>
<reference evidence="2 3" key="1">
    <citation type="submission" date="2023-12" db="EMBL/GenBank/DDBJ databases">
        <title>the genome sequence of Hyalangium sp. s54d21.</title>
        <authorList>
            <person name="Zhang X."/>
        </authorList>
    </citation>
    <scope>NUCLEOTIDE SEQUENCE [LARGE SCALE GENOMIC DNA]</scope>
    <source>
        <strain evidence="3">s54d21</strain>
    </source>
</reference>
<evidence type="ECO:0000256" key="1">
    <source>
        <dbReference type="SAM" id="MobiDB-lite"/>
    </source>
</evidence>
<evidence type="ECO:0000313" key="2">
    <source>
        <dbReference type="EMBL" id="MDY7232155.1"/>
    </source>
</evidence>
<name>A0ABU5HFX4_9BACT</name>
<feature type="region of interest" description="Disordered" evidence="1">
    <location>
        <begin position="228"/>
        <end position="255"/>
    </location>
</feature>
<dbReference type="Proteomes" id="UP001291309">
    <property type="component" value="Unassembled WGS sequence"/>
</dbReference>
<comment type="caution">
    <text evidence="2">The sequence shown here is derived from an EMBL/GenBank/DDBJ whole genome shotgun (WGS) entry which is preliminary data.</text>
</comment>
<accession>A0ABU5HFX4</accession>
<proteinExistence type="predicted"/>